<evidence type="ECO:0000256" key="1">
    <source>
        <dbReference type="SAM" id="Coils"/>
    </source>
</evidence>
<dbReference type="EMBL" id="CP159307">
    <property type="protein sequence ID" value="XCH33919.1"/>
    <property type="molecule type" value="Genomic_DNA"/>
</dbReference>
<dbReference type="RefSeq" id="WP_353715110.1">
    <property type="nucleotide sequence ID" value="NZ_CP159307.1"/>
</dbReference>
<protein>
    <submittedName>
        <fullName evidence="3">Uncharacterized protein</fullName>
    </submittedName>
</protein>
<keyword evidence="1" id="KW-0175">Coiled coil</keyword>
<accession>A0AAU8GE52</accession>
<name>A0AAU8GE52_9CHLR</name>
<organism evidence="3">
    <name type="scientific">Dehalogenimonas sp. 4OHTPN</name>
    <dbReference type="NCBI Taxonomy" id="3166643"/>
    <lineage>
        <taxon>Bacteria</taxon>
        <taxon>Bacillati</taxon>
        <taxon>Chloroflexota</taxon>
        <taxon>Dehalococcoidia</taxon>
        <taxon>Dehalococcoidales</taxon>
        <taxon>Dehalococcoidaceae</taxon>
        <taxon>Dehalogenimonas</taxon>
    </lineage>
</organism>
<feature type="coiled-coil region" evidence="1">
    <location>
        <begin position="26"/>
        <end position="60"/>
    </location>
</feature>
<evidence type="ECO:0000256" key="2">
    <source>
        <dbReference type="SAM" id="MobiDB-lite"/>
    </source>
</evidence>
<reference evidence="3" key="1">
    <citation type="submission" date="2024-06" db="EMBL/GenBank/DDBJ databases">
        <title>A Novel Isolate, Dehalogenimonas sp. Strain 4OHTPN, Dechlorinates Aromatic 4 Hydroxy chlorothalonil by a Novel Reductive Dehalogenase.</title>
        <authorList>
            <person name="Liu G."/>
        </authorList>
    </citation>
    <scope>NUCLEOTIDE SEQUENCE</scope>
    <source>
        <strain evidence="3">4OHTPN</strain>
    </source>
</reference>
<dbReference type="AlphaFoldDB" id="A0AAU8GE52"/>
<gene>
    <name evidence="3" type="ORF">ABV300_03330</name>
</gene>
<sequence length="143" mass="15128">METELETTIKEEAELSETEAAAPGSAAELTARLISREAEVARLNRELADKDDLIVRLNKSLNAAVGAYRGSTAALHPGLPEELIEGDSVSAVDESLRKAMDLVARVKSALARAAPPLVAASRSRLADGVSLSPEDKIRRGLAL</sequence>
<proteinExistence type="predicted"/>
<feature type="region of interest" description="Disordered" evidence="2">
    <location>
        <begin position="1"/>
        <end position="24"/>
    </location>
</feature>
<evidence type="ECO:0000313" key="3">
    <source>
        <dbReference type="EMBL" id="XCH33919.1"/>
    </source>
</evidence>